<reference evidence="2" key="1">
    <citation type="submission" date="2014-03" db="EMBL/GenBank/DDBJ databases">
        <authorList>
            <person name="Genoscope - CEA"/>
        </authorList>
    </citation>
    <scope>NUCLEOTIDE SEQUENCE [LARGE SCALE GENOMIC DNA]</scope>
    <source>
        <strain evidence="2">CF27</strain>
    </source>
</reference>
<feature type="region of interest" description="Disordered" evidence="1">
    <location>
        <begin position="1"/>
        <end position="31"/>
    </location>
</feature>
<dbReference type="SUPFAM" id="SSF52540">
    <property type="entry name" value="P-loop containing nucleoside triphosphate hydrolases"/>
    <property type="match status" value="1"/>
</dbReference>
<dbReference type="InterPro" id="IPR027417">
    <property type="entry name" value="P-loop_NTPase"/>
</dbReference>
<dbReference type="EMBL" id="LT841305">
    <property type="protein sequence ID" value="SMH67077.1"/>
    <property type="molecule type" value="Genomic_DNA"/>
</dbReference>
<evidence type="ECO:0000313" key="2">
    <source>
        <dbReference type="EMBL" id="CDQ09678.1"/>
    </source>
</evidence>
<proteinExistence type="predicted"/>
<accession>A0A060USA6</accession>
<evidence type="ECO:0000256" key="1">
    <source>
        <dbReference type="SAM" id="MobiDB-lite"/>
    </source>
</evidence>
<name>A0A060USA6_9PROT</name>
<dbReference type="EMBL" id="CCCS020000023">
    <property type="protein sequence ID" value="CDQ09678.1"/>
    <property type="molecule type" value="Genomic_DNA"/>
</dbReference>
<keyword evidence="2" id="KW-0067">ATP-binding</keyword>
<dbReference type="Gene3D" id="3.40.50.300">
    <property type="entry name" value="P-loop containing nucleotide triphosphate hydrolases"/>
    <property type="match status" value="1"/>
</dbReference>
<reference evidence="3 4" key="3">
    <citation type="submission" date="2017-03" db="EMBL/GenBank/DDBJ databases">
        <authorList>
            <person name="Regsiter A."/>
            <person name="William W."/>
        </authorList>
    </citation>
    <scope>NUCLEOTIDE SEQUENCE [LARGE SCALE GENOMIC DNA]</scope>
    <source>
        <strain evidence="3">PRJEB5721</strain>
    </source>
</reference>
<protein>
    <submittedName>
        <fullName evidence="3">DnaB domain protein helicase, N-terminal domain protein</fullName>
    </submittedName>
    <submittedName>
        <fullName evidence="2">Putative DNA helicase</fullName>
    </submittedName>
</protein>
<keyword evidence="4" id="KW-1185">Reference proteome</keyword>
<evidence type="ECO:0000313" key="3">
    <source>
        <dbReference type="EMBL" id="SMH67077.1"/>
    </source>
</evidence>
<gene>
    <name evidence="2" type="ORF">AFERRI_30324</name>
    <name evidence="3" type="ORF">AFERRI_50278</name>
</gene>
<evidence type="ECO:0000313" key="4">
    <source>
        <dbReference type="Proteomes" id="UP000193925"/>
    </source>
</evidence>
<dbReference type="AlphaFoldDB" id="A0A060USA6"/>
<keyword evidence="2" id="KW-0547">Nucleotide-binding</keyword>
<feature type="compositionally biased region" description="Polar residues" evidence="1">
    <location>
        <begin position="1"/>
        <end position="21"/>
    </location>
</feature>
<organism evidence="2">
    <name type="scientific">Acidithiobacillus ferrivorans</name>
    <dbReference type="NCBI Taxonomy" id="160808"/>
    <lineage>
        <taxon>Bacteria</taxon>
        <taxon>Pseudomonadati</taxon>
        <taxon>Pseudomonadota</taxon>
        <taxon>Acidithiobacillia</taxon>
        <taxon>Acidithiobacillales</taxon>
        <taxon>Acidithiobacillaceae</taxon>
        <taxon>Acidithiobacillus</taxon>
    </lineage>
</organism>
<dbReference type="Proteomes" id="UP000193925">
    <property type="component" value="Chromosome AFERRI"/>
</dbReference>
<sequence>MSTDWDQLATPLNSPADTPAQNIDPGPDDGGEAISWKRVNIGFCARHNPPPRRFAIGKLPVPEETGVYGLLLGPDGTRKSWLALHIAMAKAGGQPVAGGLWPAPEPGRVVYVTTEDDVAELWERIHAIARQPGWEWVGDLGHHLDILAVPQITLVTDSKNGPARGADCARLIRYAKGASLMVLDPLADLADADDADARASRMIVQTLRHISRSVGAAVLVVHHQNKAAMLAGNTNHQSGRGNTRIGAGARWAVVLQPMDREMAELEGIDIAGRSRWTAVHESKASYAHLDAPQWFYHWPTTQERNGAVVGGVPLFRKLPSVGKTITKKARAYAQASNGGIDDDDDY</sequence>
<dbReference type="RefSeq" id="WP_035191961.1">
    <property type="nucleotide sequence ID" value="NZ_CCCS020000023.1"/>
</dbReference>
<reference evidence="2" key="2">
    <citation type="submission" date="2014-07" db="EMBL/GenBank/DDBJ databases">
        <title>Initial genome analysis of the psychrotolerant acidophile Acidithiobacillus ferrivorans CF27: insights into iron and sulfur oxidation pathways and into biofilm formation.</title>
        <authorList>
            <person name="Talla E."/>
            <person name="Hedrich S."/>
            <person name="Mangenot S."/>
            <person name="Ji B."/>
            <person name="Johnson D.B."/>
            <person name="Barbe V."/>
            <person name="Bonnefoy V."/>
        </authorList>
    </citation>
    <scope>NUCLEOTIDE SEQUENCE [LARGE SCALE GENOMIC DNA]</scope>
    <source>
        <strain evidence="2">CF27</strain>
    </source>
</reference>
<keyword evidence="2" id="KW-0378">Hydrolase</keyword>
<dbReference type="GO" id="GO:0004386">
    <property type="term" value="F:helicase activity"/>
    <property type="evidence" value="ECO:0007669"/>
    <property type="project" value="UniProtKB-KW"/>
</dbReference>
<keyword evidence="2" id="KW-0347">Helicase</keyword>
<dbReference type="Pfam" id="PF13481">
    <property type="entry name" value="AAA_25"/>
    <property type="match status" value="1"/>
</dbReference>